<accession>A0A401LQH2</accession>
<comment type="caution">
    <text evidence="1">The sequence shown here is derived from an EMBL/GenBank/DDBJ whole genome shotgun (WGS) entry which is preliminary data.</text>
</comment>
<evidence type="ECO:0000313" key="2">
    <source>
        <dbReference type="Proteomes" id="UP000288079"/>
    </source>
</evidence>
<proteinExistence type="predicted"/>
<dbReference type="OrthoDB" id="9863270at2"/>
<dbReference type="AlphaFoldDB" id="A0A401LQH2"/>
<gene>
    <name evidence="1" type="ORF">KGMB02408_06560</name>
</gene>
<keyword evidence="2" id="KW-1185">Reference proteome</keyword>
<evidence type="ECO:0000313" key="1">
    <source>
        <dbReference type="EMBL" id="GCB33711.1"/>
    </source>
</evidence>
<sequence length="90" mass="9860">MKKNKVLMILTVLCVLVSISINVWKGSKNDDFRDVVLNQLDALANDETGDHITCYCALASDNNCAANNNGSSKCAGGTNIKCWEYDRNCN</sequence>
<dbReference type="RefSeq" id="WP_125040032.1">
    <property type="nucleotide sequence ID" value="NZ_BHWB01000002.1"/>
</dbReference>
<dbReference type="EMBL" id="BHWB01000002">
    <property type="protein sequence ID" value="GCB33711.1"/>
    <property type="molecule type" value="Genomic_DNA"/>
</dbReference>
<reference evidence="1 2" key="1">
    <citation type="submission" date="2018-10" db="EMBL/GenBank/DDBJ databases">
        <title>Draft Genome Sequence of Bacteroides sp. KCTC 15687.</title>
        <authorList>
            <person name="Yu S.Y."/>
            <person name="Kim J.S."/>
            <person name="Oh B.S."/>
            <person name="Park S.H."/>
            <person name="Kang S.W."/>
            <person name="Park J.E."/>
            <person name="Choi S.H."/>
            <person name="Han K.I."/>
            <person name="Lee K.C."/>
            <person name="Eom M.K."/>
            <person name="Suh M.K."/>
            <person name="Lee D.H."/>
            <person name="Yoon H."/>
            <person name="Kim B."/>
            <person name="Yang S.J."/>
            <person name="Lee J.S."/>
            <person name="Lee J.H."/>
        </authorList>
    </citation>
    <scope>NUCLEOTIDE SEQUENCE [LARGE SCALE GENOMIC DNA]</scope>
    <source>
        <strain evidence="1 2">KCTC 15687</strain>
    </source>
</reference>
<organism evidence="1 2">
    <name type="scientific">Bacteroides faecalis</name>
    <dbReference type="NCBI Taxonomy" id="2447885"/>
    <lineage>
        <taxon>Bacteria</taxon>
        <taxon>Pseudomonadati</taxon>
        <taxon>Bacteroidota</taxon>
        <taxon>Bacteroidia</taxon>
        <taxon>Bacteroidales</taxon>
        <taxon>Bacteroidaceae</taxon>
        <taxon>Bacteroides</taxon>
    </lineage>
</organism>
<name>A0A401LQH2_9BACE</name>
<protein>
    <recommendedName>
        <fullName evidence="3">NVEALA protein</fullName>
    </recommendedName>
</protein>
<evidence type="ECO:0008006" key="3">
    <source>
        <dbReference type="Google" id="ProtNLM"/>
    </source>
</evidence>
<dbReference type="Proteomes" id="UP000288079">
    <property type="component" value="Unassembled WGS sequence"/>
</dbReference>